<sequence length="1066" mass="123354">MLDFLAENNLCGQAILRIVSCGNAIIAELLRLSEFIPAVFRLKDRADQQKYGDIIFDFSYFKGPELWESKLEAKPELQDLDEEFRENNTEIVTRFYLAFQSVHKYIVDLNRYLDDLNEGVYIQQTLETVLLNEDGKQLLCEALYLYGVMLLVIDQKIEGEIRERMLVSYYRYSAARSSADSNMDDICKLLRSTGYSSQPGAKRPPNYPESYFQRVPINETFISMVIGRLRSDDIYNQVISIYMGITVNLADAWEPYKAAKTALNNTLDLSNVREQASRYATVSERAHAQAQQFLKEGCLREDLVLDNIPRLLNCLRGCNVTIRWLLLHTADSACDPNNKRLRQIKDQILTDSRYNPKILFQLLLDTAQFEFILKEMFKQMLSEKQAKWEYYKKEGSERMTELADVFSGVKPLTRVEKNENLQAWFREISKQILSLNYDDSTAAGRKTVQLIQALEEVQEFHQLESNLQVCQFLADTRKFLHQMIRTINIKEEVLITMQIVGDLSFAWQLIDSFTSIMQESIRVNPSMVTKLRATFLKLASALDLPLLRINQANSPDLLSVSQYYSGELVSYVRKVLQIIPESMFTSLLKIIKLQTHDIIEVPTRLDKDKLRDYAQLGPRYEVAKLTHAISIFTEGILMMKTTLVGIIKVDPKQLLEDGIRKELVKRVAFALHRGLIFNPRAKPSELMPKLKELGATMDGFHRSFEYIQDYVNIYGLKIWQEEVSRIINYNVEQECNNFLRTKIQDWQSMYQSTHIPIPKFTPVDESVTFIGRLCREILRITDPKTTCHIDQLNTWYDMKTHQEVTSSRLFSEIQNTLGTFGLNGLDRLLCFMIVKELQNFLSMFQKIILRDRTVQDTLKTLMNALSPLKSIVANSNKIYFSAIAKTQKIWTAYLEAIMKVGQMQILRQQIANELNYSCRFDSKHLAAALENLNKALLADIEAHYQDPSLPYPKEDNTLLYEITAYLEAAGIHNPLNKIYITTKRLPYFPVVNFLFLIAQLPKLQYNKNLGMVCRKPADPVDWPPLVLGLLTLLKQFHSRYTEQFLALIGQFIRSTVEQCTRFQTTE</sequence>
<dbReference type="GO" id="GO:0005768">
    <property type="term" value="C:endosome"/>
    <property type="evidence" value="ECO:0007669"/>
    <property type="project" value="TreeGrafter"/>
</dbReference>
<name>A0A643BQW5_BALPH</name>
<dbReference type="PANTHER" id="PTHR15691">
    <property type="entry name" value="WASH COMPLEX SUBUNIT 5"/>
    <property type="match status" value="1"/>
</dbReference>
<accession>A0A643BQW5</accession>
<protein>
    <recommendedName>
        <fullName evidence="2">WASH complex subunit 5</fullName>
    </recommendedName>
    <alternativeName>
        <fullName evidence="3">WASH complex subunit strumpellin</fullName>
    </alternativeName>
</protein>
<dbReference type="GO" id="GO:0071203">
    <property type="term" value="C:WASH complex"/>
    <property type="evidence" value="ECO:0007669"/>
    <property type="project" value="InterPro"/>
</dbReference>
<evidence type="ECO:0000256" key="1">
    <source>
        <dbReference type="ARBA" id="ARBA00006224"/>
    </source>
</evidence>
<keyword evidence="5" id="KW-1185">Reference proteome</keyword>
<comment type="caution">
    <text evidence="4">The sequence shown here is derived from an EMBL/GenBank/DDBJ whole genome shotgun (WGS) entry which is preliminary data.</text>
</comment>
<dbReference type="GO" id="GO:0007032">
    <property type="term" value="P:endosome organization"/>
    <property type="evidence" value="ECO:0007669"/>
    <property type="project" value="TreeGrafter"/>
</dbReference>
<reference evidence="4 5" key="1">
    <citation type="journal article" date="2019" name="PLoS ONE">
        <title>Genomic analyses reveal an absence of contemporary introgressive admixture between fin whales and blue whales, despite known hybrids.</title>
        <authorList>
            <person name="Westbury M.V."/>
            <person name="Petersen B."/>
            <person name="Lorenzen E.D."/>
        </authorList>
    </citation>
    <scope>NUCLEOTIDE SEQUENCE [LARGE SCALE GENOMIC DNA]</scope>
    <source>
        <strain evidence="4">FinWhale-01</strain>
    </source>
</reference>
<dbReference type="OrthoDB" id="565118at2759"/>
<comment type="similarity">
    <text evidence="1">Belongs to the strumpellin family.</text>
</comment>
<dbReference type="Proteomes" id="UP000437017">
    <property type="component" value="Unassembled WGS sequence"/>
</dbReference>
<dbReference type="InterPro" id="IPR019393">
    <property type="entry name" value="WASH_strumpellin"/>
</dbReference>
<dbReference type="EMBL" id="SGJD01005981">
    <property type="protein sequence ID" value="KAB0390098.1"/>
    <property type="molecule type" value="Genomic_DNA"/>
</dbReference>
<evidence type="ECO:0000256" key="2">
    <source>
        <dbReference type="ARBA" id="ARBA00013581"/>
    </source>
</evidence>
<dbReference type="Pfam" id="PF10266">
    <property type="entry name" value="Strumpellin"/>
    <property type="match status" value="1"/>
</dbReference>
<evidence type="ECO:0000313" key="5">
    <source>
        <dbReference type="Proteomes" id="UP000437017"/>
    </source>
</evidence>
<dbReference type="AlphaFoldDB" id="A0A643BQW5"/>
<dbReference type="GO" id="GO:0030041">
    <property type="term" value="P:actin filament polymerization"/>
    <property type="evidence" value="ECO:0007669"/>
    <property type="project" value="TreeGrafter"/>
</dbReference>
<gene>
    <name evidence="4" type="ORF">E2I00_016093</name>
</gene>
<evidence type="ECO:0000256" key="3">
    <source>
        <dbReference type="ARBA" id="ARBA00029945"/>
    </source>
</evidence>
<dbReference type="GO" id="GO:0051125">
    <property type="term" value="P:regulation of actin nucleation"/>
    <property type="evidence" value="ECO:0007669"/>
    <property type="project" value="TreeGrafter"/>
</dbReference>
<organism evidence="4 5">
    <name type="scientific">Balaenoptera physalus</name>
    <name type="common">Fin whale</name>
    <name type="synonym">Balaena physalus</name>
    <dbReference type="NCBI Taxonomy" id="9770"/>
    <lineage>
        <taxon>Eukaryota</taxon>
        <taxon>Metazoa</taxon>
        <taxon>Chordata</taxon>
        <taxon>Craniata</taxon>
        <taxon>Vertebrata</taxon>
        <taxon>Euteleostomi</taxon>
        <taxon>Mammalia</taxon>
        <taxon>Eutheria</taxon>
        <taxon>Laurasiatheria</taxon>
        <taxon>Artiodactyla</taxon>
        <taxon>Whippomorpha</taxon>
        <taxon>Cetacea</taxon>
        <taxon>Mysticeti</taxon>
        <taxon>Balaenopteridae</taxon>
        <taxon>Balaenoptera</taxon>
    </lineage>
</organism>
<dbReference type="PANTHER" id="PTHR15691:SF6">
    <property type="entry name" value="WASH COMPLEX SUBUNIT 5"/>
    <property type="match status" value="1"/>
</dbReference>
<evidence type="ECO:0000313" key="4">
    <source>
        <dbReference type="EMBL" id="KAB0390098.1"/>
    </source>
</evidence>
<dbReference type="GO" id="GO:0140285">
    <property type="term" value="P:endosome fission"/>
    <property type="evidence" value="ECO:0007669"/>
    <property type="project" value="TreeGrafter"/>
</dbReference>
<proteinExistence type="inferred from homology"/>